<protein>
    <submittedName>
        <fullName evidence="5">Uncharacterized protein</fullName>
    </submittedName>
</protein>
<evidence type="ECO:0000256" key="2">
    <source>
        <dbReference type="ARBA" id="ARBA00022525"/>
    </source>
</evidence>
<gene>
    <name evidence="5" type="ORF">AVEN_174179_1</name>
</gene>
<dbReference type="Proteomes" id="UP000499080">
    <property type="component" value="Unassembled WGS sequence"/>
</dbReference>
<dbReference type="SUPFAM" id="SSF48113">
    <property type="entry name" value="Heme-dependent peroxidases"/>
    <property type="match status" value="1"/>
</dbReference>
<sequence length="155" mass="17301">MLGLTPFRVGWFSEGVNQLIRKPRAPEYMDEKPLDKQPGVPYGKDSAAINIQRGRDHGLLPYVEIVKLCSEGTVLTSSFDDLYKLGLMSKENADLLKRIYAAVEDIDMWVGIQLEDHMSGAITGPSASTPNNCISTRKMTDFISIWKGRKLPSLQ</sequence>
<comment type="caution">
    <text evidence="5">The sequence shown here is derived from an EMBL/GenBank/DDBJ whole genome shotgun (WGS) entry which is preliminary data.</text>
</comment>
<reference evidence="5 6" key="1">
    <citation type="journal article" date="2019" name="Sci. Rep.">
        <title>Orb-weaving spider Araneus ventricosus genome elucidates the spidroin gene catalogue.</title>
        <authorList>
            <person name="Kono N."/>
            <person name="Nakamura H."/>
            <person name="Ohtoshi R."/>
            <person name="Moran D.A.P."/>
            <person name="Shinohara A."/>
            <person name="Yoshida Y."/>
            <person name="Fujiwara M."/>
            <person name="Mori M."/>
            <person name="Tomita M."/>
            <person name="Arakawa K."/>
        </authorList>
    </citation>
    <scope>NUCLEOTIDE SEQUENCE [LARGE SCALE GENOMIC DNA]</scope>
</reference>
<evidence type="ECO:0000256" key="1">
    <source>
        <dbReference type="ARBA" id="ARBA00004613"/>
    </source>
</evidence>
<dbReference type="GO" id="GO:0004601">
    <property type="term" value="F:peroxidase activity"/>
    <property type="evidence" value="ECO:0007669"/>
    <property type="project" value="UniProtKB-KW"/>
</dbReference>
<evidence type="ECO:0000313" key="6">
    <source>
        <dbReference type="Proteomes" id="UP000499080"/>
    </source>
</evidence>
<dbReference type="PROSITE" id="PS50292">
    <property type="entry name" value="PEROXIDASE_3"/>
    <property type="match status" value="1"/>
</dbReference>
<dbReference type="InterPro" id="IPR019791">
    <property type="entry name" value="Haem_peroxidase_animal"/>
</dbReference>
<keyword evidence="3" id="KW-0575">Peroxidase</keyword>
<dbReference type="OrthoDB" id="823504at2759"/>
<proteinExistence type="predicted"/>
<evidence type="ECO:0000256" key="4">
    <source>
        <dbReference type="ARBA" id="ARBA00023180"/>
    </source>
</evidence>
<dbReference type="GO" id="GO:0020037">
    <property type="term" value="F:heme binding"/>
    <property type="evidence" value="ECO:0007669"/>
    <property type="project" value="InterPro"/>
</dbReference>
<accession>A0A4Y2TJU3</accession>
<dbReference type="PANTHER" id="PTHR11475:SF4">
    <property type="entry name" value="CHORION PEROXIDASE"/>
    <property type="match status" value="1"/>
</dbReference>
<organism evidence="5 6">
    <name type="scientific">Araneus ventricosus</name>
    <name type="common">Orbweaver spider</name>
    <name type="synonym">Epeira ventricosa</name>
    <dbReference type="NCBI Taxonomy" id="182803"/>
    <lineage>
        <taxon>Eukaryota</taxon>
        <taxon>Metazoa</taxon>
        <taxon>Ecdysozoa</taxon>
        <taxon>Arthropoda</taxon>
        <taxon>Chelicerata</taxon>
        <taxon>Arachnida</taxon>
        <taxon>Araneae</taxon>
        <taxon>Araneomorphae</taxon>
        <taxon>Entelegynae</taxon>
        <taxon>Araneoidea</taxon>
        <taxon>Araneidae</taxon>
        <taxon>Araneus</taxon>
    </lineage>
</organism>
<dbReference type="InterPro" id="IPR037120">
    <property type="entry name" value="Haem_peroxidase_sf_animal"/>
</dbReference>
<dbReference type="GO" id="GO:0006979">
    <property type="term" value="P:response to oxidative stress"/>
    <property type="evidence" value="ECO:0007669"/>
    <property type="project" value="InterPro"/>
</dbReference>
<dbReference type="Gene3D" id="1.10.640.10">
    <property type="entry name" value="Haem peroxidase domain superfamily, animal type"/>
    <property type="match status" value="1"/>
</dbReference>
<keyword evidence="6" id="KW-1185">Reference proteome</keyword>
<dbReference type="EMBL" id="BGPR01029246">
    <property type="protein sequence ID" value="GBO00923.1"/>
    <property type="molecule type" value="Genomic_DNA"/>
</dbReference>
<comment type="subcellular location">
    <subcellularLocation>
        <location evidence="1">Secreted</location>
    </subcellularLocation>
</comment>
<keyword evidence="2" id="KW-0964">Secreted</keyword>
<dbReference type="InterPro" id="IPR010255">
    <property type="entry name" value="Haem_peroxidase_sf"/>
</dbReference>
<dbReference type="AlphaFoldDB" id="A0A4Y2TJU3"/>
<dbReference type="Pfam" id="PF03098">
    <property type="entry name" value="An_peroxidase"/>
    <property type="match status" value="1"/>
</dbReference>
<keyword evidence="3" id="KW-0560">Oxidoreductase</keyword>
<feature type="non-terminal residue" evidence="5">
    <location>
        <position position="155"/>
    </location>
</feature>
<dbReference type="GO" id="GO:0005576">
    <property type="term" value="C:extracellular region"/>
    <property type="evidence" value="ECO:0007669"/>
    <property type="project" value="UniProtKB-SubCell"/>
</dbReference>
<name>A0A4Y2TJU3_ARAVE</name>
<dbReference type="PANTHER" id="PTHR11475">
    <property type="entry name" value="OXIDASE/PEROXIDASE"/>
    <property type="match status" value="1"/>
</dbReference>
<evidence type="ECO:0000313" key="5">
    <source>
        <dbReference type="EMBL" id="GBO00923.1"/>
    </source>
</evidence>
<keyword evidence="4" id="KW-0325">Glycoprotein</keyword>
<evidence type="ECO:0000256" key="3">
    <source>
        <dbReference type="ARBA" id="ARBA00022559"/>
    </source>
</evidence>